<proteinExistence type="predicted"/>
<organism evidence="1 2">
    <name type="scientific">Salipaludibacillus agaradhaerens</name>
    <name type="common">Bacillus agaradhaerens</name>
    <dbReference type="NCBI Taxonomy" id="76935"/>
    <lineage>
        <taxon>Bacteria</taxon>
        <taxon>Bacillati</taxon>
        <taxon>Bacillota</taxon>
        <taxon>Bacilli</taxon>
        <taxon>Bacillales</taxon>
        <taxon>Bacillaceae</taxon>
    </lineage>
</organism>
<name>A0A9Q4B3K0_SALAG</name>
<protein>
    <submittedName>
        <fullName evidence="1">DUF5082 family protein</fullName>
    </submittedName>
</protein>
<dbReference type="AlphaFoldDB" id="A0A9Q4B3K0"/>
<comment type="caution">
    <text evidence="1">The sequence shown here is derived from an EMBL/GenBank/DDBJ whole genome shotgun (WGS) entry which is preliminary data.</text>
</comment>
<dbReference type="EMBL" id="JABXYM010000001">
    <property type="protein sequence ID" value="MCR6097694.1"/>
    <property type="molecule type" value="Genomic_DNA"/>
</dbReference>
<accession>A0A9Q4B3K0</accession>
<sequence>METSQLRAEYSSKQSQLLACQAEHITLEEELEFVRQKKTELQTLKNDVIQNRVNALTVNSSIDFLEWVGSNYATFAETYVDRLCHEKYTNYINEIDDNLDALVDEERRLENKLLENDGLIGKLRQGLNWLSAEIEKLIN</sequence>
<gene>
    <name evidence="1" type="ORF">HXA33_14170</name>
</gene>
<dbReference type="RefSeq" id="WP_257822086.1">
    <property type="nucleotide sequence ID" value="NZ_JABXYM010000001.1"/>
</dbReference>
<keyword evidence="2" id="KW-1185">Reference proteome</keyword>
<reference evidence="1" key="1">
    <citation type="submission" date="2020-06" db="EMBL/GenBank/DDBJ databases">
        <title>Insight into the genomes of haloalkaliphilic bacilli from Kenyan soda lakes.</title>
        <authorList>
            <person name="Mwirichia R."/>
            <person name="Villamizar G.C."/>
            <person name="Poehlein A."/>
            <person name="Mugweru J."/>
            <person name="Kipnyargis A."/>
            <person name="Kiplimo D."/>
            <person name="Orwa P."/>
            <person name="Daniel R."/>
        </authorList>
    </citation>
    <scope>NUCLEOTIDE SEQUENCE</scope>
    <source>
        <strain evidence="1">B1096_S55</strain>
    </source>
</reference>
<dbReference type="Proteomes" id="UP001057753">
    <property type="component" value="Unassembled WGS sequence"/>
</dbReference>
<evidence type="ECO:0000313" key="2">
    <source>
        <dbReference type="Proteomes" id="UP001057753"/>
    </source>
</evidence>
<evidence type="ECO:0000313" key="1">
    <source>
        <dbReference type="EMBL" id="MCR6097694.1"/>
    </source>
</evidence>